<keyword evidence="2" id="KW-1185">Reference proteome</keyword>
<evidence type="ECO:0000313" key="2">
    <source>
        <dbReference type="Proteomes" id="UP001161247"/>
    </source>
</evidence>
<reference evidence="1" key="1">
    <citation type="submission" date="2023-03" db="EMBL/GenBank/DDBJ databases">
        <authorList>
            <person name="Julca I."/>
        </authorList>
    </citation>
    <scope>NUCLEOTIDE SEQUENCE</scope>
</reference>
<dbReference type="Proteomes" id="UP001161247">
    <property type="component" value="Chromosome 2"/>
</dbReference>
<proteinExistence type="predicted"/>
<dbReference type="EMBL" id="OX459119">
    <property type="protein sequence ID" value="CAI9092798.1"/>
    <property type="molecule type" value="Genomic_DNA"/>
</dbReference>
<protein>
    <submittedName>
        <fullName evidence="1">OLC1v1028131C1</fullName>
    </submittedName>
</protein>
<dbReference type="AlphaFoldDB" id="A0AAV1CCV0"/>
<organism evidence="1 2">
    <name type="scientific">Oldenlandia corymbosa var. corymbosa</name>
    <dbReference type="NCBI Taxonomy" id="529605"/>
    <lineage>
        <taxon>Eukaryota</taxon>
        <taxon>Viridiplantae</taxon>
        <taxon>Streptophyta</taxon>
        <taxon>Embryophyta</taxon>
        <taxon>Tracheophyta</taxon>
        <taxon>Spermatophyta</taxon>
        <taxon>Magnoliopsida</taxon>
        <taxon>eudicotyledons</taxon>
        <taxon>Gunneridae</taxon>
        <taxon>Pentapetalae</taxon>
        <taxon>asterids</taxon>
        <taxon>lamiids</taxon>
        <taxon>Gentianales</taxon>
        <taxon>Rubiaceae</taxon>
        <taxon>Rubioideae</taxon>
        <taxon>Spermacoceae</taxon>
        <taxon>Hedyotis-Oldenlandia complex</taxon>
        <taxon>Oldenlandia</taxon>
    </lineage>
</organism>
<accession>A0AAV1CCV0</accession>
<sequence length="125" mass="14460">MDCTMSCTVHDLLPVKPIVGVASPSNLLIRTRHRRRKNRHIWNKEKLMPVELNVIMRTIWMKILQVQKRSWLKCMGGRTPKAIITDQCAAMRIAIQELGEVTETMSFRELLSNAMLFQDSPSQLQ</sequence>
<name>A0AAV1CCV0_OLDCO</name>
<evidence type="ECO:0000313" key="1">
    <source>
        <dbReference type="EMBL" id="CAI9092798.1"/>
    </source>
</evidence>
<gene>
    <name evidence="1" type="ORF">OLC1_LOCUS4371</name>
</gene>